<proteinExistence type="predicted"/>
<keyword evidence="1" id="KW-0378">Hydrolase</keyword>
<organism evidence="3 4">
    <name type="scientific">Physocladia obscura</name>
    <dbReference type="NCBI Taxonomy" id="109957"/>
    <lineage>
        <taxon>Eukaryota</taxon>
        <taxon>Fungi</taxon>
        <taxon>Fungi incertae sedis</taxon>
        <taxon>Chytridiomycota</taxon>
        <taxon>Chytridiomycota incertae sedis</taxon>
        <taxon>Chytridiomycetes</taxon>
        <taxon>Chytridiales</taxon>
        <taxon>Chytriomycetaceae</taxon>
        <taxon>Physocladia</taxon>
    </lineage>
</organism>
<evidence type="ECO:0000256" key="1">
    <source>
        <dbReference type="ARBA" id="ARBA00022801"/>
    </source>
</evidence>
<dbReference type="GO" id="GO:0016787">
    <property type="term" value="F:hydrolase activity"/>
    <property type="evidence" value="ECO:0007669"/>
    <property type="project" value="UniProtKB-KW"/>
</dbReference>
<dbReference type="PANTHER" id="PTHR48081:SF8">
    <property type="entry name" value="ALPHA_BETA HYDROLASE FOLD-3 DOMAIN-CONTAINING PROTEIN-RELATED"/>
    <property type="match status" value="1"/>
</dbReference>
<reference evidence="3" key="1">
    <citation type="submission" date="2020-05" db="EMBL/GenBank/DDBJ databases">
        <title>Phylogenomic resolution of chytrid fungi.</title>
        <authorList>
            <person name="Stajich J.E."/>
            <person name="Amses K."/>
            <person name="Simmons R."/>
            <person name="Seto K."/>
            <person name="Myers J."/>
            <person name="Bonds A."/>
            <person name="Quandt C.A."/>
            <person name="Barry K."/>
            <person name="Liu P."/>
            <person name="Grigoriev I."/>
            <person name="Longcore J.E."/>
            <person name="James T.Y."/>
        </authorList>
    </citation>
    <scope>NUCLEOTIDE SEQUENCE</scope>
    <source>
        <strain evidence="3">JEL0513</strain>
    </source>
</reference>
<gene>
    <name evidence="3" type="ORF">HK100_002780</name>
</gene>
<dbReference type="InterPro" id="IPR013094">
    <property type="entry name" value="AB_hydrolase_3"/>
</dbReference>
<evidence type="ECO:0000259" key="2">
    <source>
        <dbReference type="Pfam" id="PF07859"/>
    </source>
</evidence>
<dbReference type="PANTHER" id="PTHR48081">
    <property type="entry name" value="AB HYDROLASE SUPERFAMILY PROTEIN C4A8.06C"/>
    <property type="match status" value="1"/>
</dbReference>
<name>A0AAD5T747_9FUNG</name>
<dbReference type="Pfam" id="PF07859">
    <property type="entry name" value="Abhydrolase_3"/>
    <property type="match status" value="1"/>
</dbReference>
<feature type="domain" description="Alpha/beta hydrolase fold-3" evidence="2">
    <location>
        <begin position="9"/>
        <end position="161"/>
    </location>
</feature>
<dbReference type="InterPro" id="IPR050300">
    <property type="entry name" value="GDXG_lipolytic_enzyme"/>
</dbReference>
<protein>
    <recommendedName>
        <fullName evidence="2">Alpha/beta hydrolase fold-3 domain-containing protein</fullName>
    </recommendedName>
</protein>
<dbReference type="Proteomes" id="UP001211907">
    <property type="component" value="Unassembled WGS sequence"/>
</dbReference>
<evidence type="ECO:0000313" key="3">
    <source>
        <dbReference type="EMBL" id="KAJ3135379.1"/>
    </source>
</evidence>
<dbReference type="InterPro" id="IPR029058">
    <property type="entry name" value="AB_hydrolase_fold"/>
</dbReference>
<dbReference type="Gene3D" id="3.40.50.1820">
    <property type="entry name" value="alpha/beta hydrolase"/>
    <property type="match status" value="1"/>
</dbReference>
<evidence type="ECO:0000313" key="4">
    <source>
        <dbReference type="Proteomes" id="UP001211907"/>
    </source>
</evidence>
<dbReference type="EMBL" id="JADGJH010000166">
    <property type="protein sequence ID" value="KAJ3135379.1"/>
    <property type="molecule type" value="Genomic_DNA"/>
</dbReference>
<dbReference type="SUPFAM" id="SSF53474">
    <property type="entry name" value="alpha/beta-Hydrolases"/>
    <property type="match status" value="1"/>
</dbReference>
<keyword evidence="4" id="KW-1185">Reference proteome</keyword>
<sequence>MQDQDLRYTYRLAPENPDPAPVEDCYAALLWTSQNYAELGINANLILIAETSAGPSAGGGLAAGVTLLARDGKQPALAAQVLNTPPVLDDRNTTVSSKQYVNEGTWSRGSNLFGWTSLLQERRGGPNVSIYASPSRATDLSGLPPTFIDVGSAEVFRDEAIA</sequence>
<dbReference type="AlphaFoldDB" id="A0AAD5T747"/>
<comment type="caution">
    <text evidence="3">The sequence shown here is derived from an EMBL/GenBank/DDBJ whole genome shotgun (WGS) entry which is preliminary data.</text>
</comment>
<accession>A0AAD5T747</accession>